<organism evidence="8 9">
    <name type="scientific">Pendulispora brunnea</name>
    <dbReference type="NCBI Taxonomy" id="2905690"/>
    <lineage>
        <taxon>Bacteria</taxon>
        <taxon>Pseudomonadati</taxon>
        <taxon>Myxococcota</taxon>
        <taxon>Myxococcia</taxon>
        <taxon>Myxococcales</taxon>
        <taxon>Sorangiineae</taxon>
        <taxon>Pendulisporaceae</taxon>
        <taxon>Pendulispora</taxon>
    </lineage>
</organism>
<keyword evidence="4 5" id="KW-0067">ATP-binding</keyword>
<feature type="region of interest" description="Disordered" evidence="6">
    <location>
        <begin position="317"/>
        <end position="367"/>
    </location>
</feature>
<dbReference type="Pfam" id="PF00069">
    <property type="entry name" value="Pkinase"/>
    <property type="match status" value="1"/>
</dbReference>
<evidence type="ECO:0000313" key="8">
    <source>
        <dbReference type="EMBL" id="WXA91823.1"/>
    </source>
</evidence>
<dbReference type="Proteomes" id="UP001379533">
    <property type="component" value="Chromosome"/>
</dbReference>
<dbReference type="InterPro" id="IPR008266">
    <property type="entry name" value="Tyr_kinase_AS"/>
</dbReference>
<protein>
    <submittedName>
        <fullName evidence="8">Serine/threonine protein kinase</fullName>
    </submittedName>
</protein>
<dbReference type="GO" id="GO:0004674">
    <property type="term" value="F:protein serine/threonine kinase activity"/>
    <property type="evidence" value="ECO:0007669"/>
    <property type="project" value="UniProtKB-KW"/>
</dbReference>
<dbReference type="Gene3D" id="3.30.200.20">
    <property type="entry name" value="Phosphorylase Kinase, domain 1"/>
    <property type="match status" value="1"/>
</dbReference>
<dbReference type="Gene3D" id="1.10.510.10">
    <property type="entry name" value="Transferase(Phosphotransferase) domain 1"/>
    <property type="match status" value="1"/>
</dbReference>
<evidence type="ECO:0000313" key="9">
    <source>
        <dbReference type="Proteomes" id="UP001379533"/>
    </source>
</evidence>
<keyword evidence="1" id="KW-0808">Transferase</keyword>
<proteinExistence type="predicted"/>
<dbReference type="CDD" id="cd14014">
    <property type="entry name" value="STKc_PknB_like"/>
    <property type="match status" value="1"/>
</dbReference>
<dbReference type="EMBL" id="CP089982">
    <property type="protein sequence ID" value="WXA91823.1"/>
    <property type="molecule type" value="Genomic_DNA"/>
</dbReference>
<dbReference type="PANTHER" id="PTHR43289">
    <property type="entry name" value="MITOGEN-ACTIVATED PROTEIN KINASE KINASE KINASE 20-RELATED"/>
    <property type="match status" value="1"/>
</dbReference>
<dbReference type="RefSeq" id="WP_394842441.1">
    <property type="nucleotide sequence ID" value="NZ_CP089982.1"/>
</dbReference>
<evidence type="ECO:0000256" key="1">
    <source>
        <dbReference type="ARBA" id="ARBA00022679"/>
    </source>
</evidence>
<gene>
    <name evidence="8" type="ORF">LZC95_35900</name>
</gene>
<dbReference type="PROSITE" id="PS50011">
    <property type="entry name" value="PROTEIN_KINASE_DOM"/>
    <property type="match status" value="1"/>
</dbReference>
<dbReference type="PANTHER" id="PTHR43289:SF6">
    <property type="entry name" value="SERINE_THREONINE-PROTEIN KINASE NEKL-3"/>
    <property type="match status" value="1"/>
</dbReference>
<dbReference type="PROSITE" id="PS00109">
    <property type="entry name" value="PROTEIN_KINASE_TYR"/>
    <property type="match status" value="1"/>
</dbReference>
<keyword evidence="3 8" id="KW-0418">Kinase</keyword>
<name>A0ABZ2K399_9BACT</name>
<feature type="compositionally biased region" description="Low complexity" evidence="6">
    <location>
        <begin position="415"/>
        <end position="436"/>
    </location>
</feature>
<feature type="compositionally biased region" description="Acidic residues" evidence="6">
    <location>
        <begin position="328"/>
        <end position="338"/>
    </location>
</feature>
<evidence type="ECO:0000256" key="4">
    <source>
        <dbReference type="ARBA" id="ARBA00022840"/>
    </source>
</evidence>
<dbReference type="InterPro" id="IPR017441">
    <property type="entry name" value="Protein_kinase_ATP_BS"/>
</dbReference>
<accession>A0ABZ2K399</accession>
<dbReference type="SUPFAM" id="SSF56112">
    <property type="entry name" value="Protein kinase-like (PK-like)"/>
    <property type="match status" value="1"/>
</dbReference>
<feature type="binding site" evidence="5">
    <location>
        <position position="39"/>
    </location>
    <ligand>
        <name>ATP</name>
        <dbReference type="ChEBI" id="CHEBI:30616"/>
    </ligand>
</feature>
<dbReference type="InterPro" id="IPR011009">
    <property type="entry name" value="Kinase-like_dom_sf"/>
</dbReference>
<keyword evidence="8" id="KW-0723">Serine/threonine-protein kinase</keyword>
<evidence type="ECO:0000256" key="5">
    <source>
        <dbReference type="PROSITE-ProRule" id="PRU10141"/>
    </source>
</evidence>
<feature type="region of interest" description="Disordered" evidence="6">
    <location>
        <begin position="415"/>
        <end position="465"/>
    </location>
</feature>
<reference evidence="8 9" key="1">
    <citation type="submission" date="2021-12" db="EMBL/GenBank/DDBJ databases">
        <title>Discovery of the Pendulisporaceae a myxobacterial family with distinct sporulation behavior and unique specialized metabolism.</title>
        <authorList>
            <person name="Garcia R."/>
            <person name="Popoff A."/>
            <person name="Bader C.D."/>
            <person name="Loehr J."/>
            <person name="Walesch S."/>
            <person name="Walt C."/>
            <person name="Boldt J."/>
            <person name="Bunk B."/>
            <person name="Haeckl F.J.F.P.J."/>
            <person name="Gunesch A.P."/>
            <person name="Birkelbach J."/>
            <person name="Nuebel U."/>
            <person name="Pietschmann T."/>
            <person name="Bach T."/>
            <person name="Mueller R."/>
        </authorList>
    </citation>
    <scope>NUCLEOTIDE SEQUENCE [LARGE SCALE GENOMIC DNA]</scope>
    <source>
        <strain evidence="8 9">MSr12523</strain>
    </source>
</reference>
<evidence type="ECO:0000256" key="6">
    <source>
        <dbReference type="SAM" id="MobiDB-lite"/>
    </source>
</evidence>
<evidence type="ECO:0000256" key="2">
    <source>
        <dbReference type="ARBA" id="ARBA00022741"/>
    </source>
</evidence>
<dbReference type="InterPro" id="IPR000719">
    <property type="entry name" value="Prot_kinase_dom"/>
</dbReference>
<dbReference type="PROSITE" id="PS00107">
    <property type="entry name" value="PROTEIN_KINASE_ATP"/>
    <property type="match status" value="1"/>
</dbReference>
<keyword evidence="9" id="KW-1185">Reference proteome</keyword>
<feature type="domain" description="Protein kinase" evidence="7">
    <location>
        <begin position="7"/>
        <end position="281"/>
    </location>
</feature>
<sequence length="475" mass="51014">MRIVGRYAVYDEIGRGGMAAVHLGRLLGHVGFSRTVAIKMLRPQYAKDPSFVSMFLDEARVAARIAHPNVVHTLDVEATQGELFVVMEYVHGESLSRLMRNARNEKTPIPPPIAASLLSGVLLGLHAAHEAKSVGGEPLDLVHRDVSPDNILVGVDGLAKVADFGVAKARGRLQTTRTGELKGKVAYMAPEQIEGRAVRATDMFAVAIVLWEMLAGRRFFQGTDELTRMRNLLSGSIESPRVHAPGMPEALEAVVMRGLERDPNRRFATALEMATALERAVTPASAIDVAQWLETAAAAALERRSVLLARMEESSHDAFSQPVLSDPEPNESVEEESGDPTRPVPGLAADSQFANRESRIPNVSARPSPRRGRLGILLLVAAIVAVLWAARKKEDAPTAPIASIASVAPAPIEAPSAAPADADVPVESAVPSAAPPHTKGRGRTTRPAAKPEKHDCSPPYTIGSDGLRHYKPECW</sequence>
<evidence type="ECO:0000256" key="3">
    <source>
        <dbReference type="ARBA" id="ARBA00022777"/>
    </source>
</evidence>
<keyword evidence="2 5" id="KW-0547">Nucleotide-binding</keyword>
<evidence type="ECO:0000259" key="7">
    <source>
        <dbReference type="PROSITE" id="PS50011"/>
    </source>
</evidence>